<dbReference type="EMBL" id="CAJNJA010011469">
    <property type="protein sequence ID" value="CAE7273135.1"/>
    <property type="molecule type" value="Genomic_DNA"/>
</dbReference>
<sequence length="912" mass="99530">MTERTSNVRLQGFELGPYATNCYVVSCGGPSCWIVDAGFAPGALIEAVRAGGLTPEKILLTHAHIDHIAGLTEIRRAFPGVEVWGHASEFEWFGDPKLNLSGAMGMPFTCEEPERELTAGMTLELGDSSWDVLHTPGHSPGSVTFVERSANLAIVGDTLFSGSIGRSDFPTSDEQTLYASIRGEIYTLDDETLVHPGHGPKTKVGIEKALKARTEFVRLAEETNPYEEAVPALVAHPEEGWQCGGVKEAPFVLWMHGRTVSKELDPGRYLRWVRNGIGVCAIDLPGHGERFERSYQVSEHTLETAEQASVEVDHVLDDLRARYGDVFDFDRVGIGGMSAGGVVTLVRCCREHAFSCVAVEATIGDFERMRDRPFYVEGIAKRLNPIERLEGWRCVPFLALHSEIDAWIPVEGMRSFVEALRNKYRSAGVDEGHVRLVTWPETGAPHEHMGFGKVSNEAKNIQKDFFSEHLLADGPEFFMRTLATLSAVAVSIALSGAAIAEPVADETIEQAIETYNEQFQAGIQARTLDRAGASELAKNAVAGIDISELTFEQLEMLSAGGVLNYAPAEVGEAVAARAEAFVAQPDVDGARAALMVMGLTAVASNDADELVESLGVALRHPAIGEAMKTEASQQLFGVMRAFNGVDLSAVEDELVAFGKSIKTDWYEGSAPMAGELVNVVRGVASEEEVKVIRNNVIAWSEHVRDTASDPRIAQMVERQLGLMESAFGRGELIGYPAPELTFGWSSDAKLTKLSDLKGKVVVVDFWATWCGPCIASFPDVAKLQKFYEGYPVEIIGVTSLQGFHMTPDRERIETADNPDKEYGLMPSFMEGKGMTWTVAFSEQEVFNPDYGVTGIPHVAIIDTEGKTRFNKIHPSSQVTPFKDKVEMINGLLKEANMEFPVYEDEAAPAEGE</sequence>
<organism evidence="7 8">
    <name type="scientific">Symbiodinium necroappetens</name>
    <dbReference type="NCBI Taxonomy" id="1628268"/>
    <lineage>
        <taxon>Eukaryota</taxon>
        <taxon>Sar</taxon>
        <taxon>Alveolata</taxon>
        <taxon>Dinophyceae</taxon>
        <taxon>Suessiales</taxon>
        <taxon>Symbiodiniaceae</taxon>
        <taxon>Symbiodinium</taxon>
    </lineage>
</organism>
<dbReference type="InterPro" id="IPR029058">
    <property type="entry name" value="AB_hydrolase_fold"/>
</dbReference>
<evidence type="ECO:0000259" key="6">
    <source>
        <dbReference type="PROSITE" id="PS51352"/>
    </source>
</evidence>
<keyword evidence="8" id="KW-1185">Reference proteome</keyword>
<dbReference type="GO" id="GO:0016491">
    <property type="term" value="F:oxidoreductase activity"/>
    <property type="evidence" value="ECO:0007669"/>
    <property type="project" value="InterPro"/>
</dbReference>
<evidence type="ECO:0000313" key="8">
    <source>
        <dbReference type="Proteomes" id="UP000601435"/>
    </source>
</evidence>
<dbReference type="SUPFAM" id="SSF53474">
    <property type="entry name" value="alpha/beta-Hydrolases"/>
    <property type="match status" value="1"/>
</dbReference>
<keyword evidence="3" id="KW-0479">Metal-binding</keyword>
<feature type="domain" description="Thioredoxin" evidence="6">
    <location>
        <begin position="731"/>
        <end position="893"/>
    </location>
</feature>
<dbReference type="InterPro" id="IPR013740">
    <property type="entry name" value="Redoxin"/>
</dbReference>
<protein>
    <submittedName>
        <fullName evidence="7">YqgX protein</fullName>
    </submittedName>
</protein>
<dbReference type="GO" id="GO:0046872">
    <property type="term" value="F:metal ion binding"/>
    <property type="evidence" value="ECO:0007669"/>
    <property type="project" value="UniProtKB-KW"/>
</dbReference>
<evidence type="ECO:0000256" key="4">
    <source>
        <dbReference type="ARBA" id="ARBA00022801"/>
    </source>
</evidence>
<dbReference type="CDD" id="cd06262">
    <property type="entry name" value="metallo-hydrolase-like_MBL-fold"/>
    <property type="match status" value="1"/>
</dbReference>
<dbReference type="Pfam" id="PF00753">
    <property type="entry name" value="Lactamase_B"/>
    <property type="match status" value="1"/>
</dbReference>
<dbReference type="PANTHER" id="PTHR46233:SF3">
    <property type="entry name" value="HYDROXYACYLGLUTATHIONE HYDROLASE GLOC"/>
    <property type="match status" value="1"/>
</dbReference>
<keyword evidence="4" id="KW-0378">Hydrolase</keyword>
<dbReference type="Gene3D" id="3.60.15.10">
    <property type="entry name" value="Ribonuclease Z/Hydroxyacylglutathione hydrolase-like"/>
    <property type="match status" value="1"/>
</dbReference>
<comment type="cofactor">
    <cofactor evidence="1">
        <name>Zn(2+)</name>
        <dbReference type="ChEBI" id="CHEBI:29105"/>
    </cofactor>
</comment>
<comment type="similarity">
    <text evidence="2">Belongs to the peroxiredoxin family. Prx5 subfamily.</text>
</comment>
<dbReference type="InterPro" id="IPR036866">
    <property type="entry name" value="RibonucZ/Hydroxyglut_hydro"/>
</dbReference>
<evidence type="ECO:0000256" key="2">
    <source>
        <dbReference type="ARBA" id="ARBA00010505"/>
    </source>
</evidence>
<dbReference type="AlphaFoldDB" id="A0A812MPE0"/>
<dbReference type="Proteomes" id="UP000601435">
    <property type="component" value="Unassembled WGS sequence"/>
</dbReference>
<evidence type="ECO:0000256" key="1">
    <source>
        <dbReference type="ARBA" id="ARBA00001947"/>
    </source>
</evidence>
<dbReference type="Gene3D" id="3.40.50.1820">
    <property type="entry name" value="alpha/beta hydrolase"/>
    <property type="match status" value="1"/>
</dbReference>
<evidence type="ECO:0000256" key="5">
    <source>
        <dbReference type="ARBA" id="ARBA00022833"/>
    </source>
</evidence>
<dbReference type="SUPFAM" id="SSF52833">
    <property type="entry name" value="Thioredoxin-like"/>
    <property type="match status" value="1"/>
</dbReference>
<dbReference type="InterPro" id="IPR036249">
    <property type="entry name" value="Thioredoxin-like_sf"/>
</dbReference>
<keyword evidence="5" id="KW-0862">Zinc</keyword>
<dbReference type="InterPro" id="IPR001279">
    <property type="entry name" value="Metallo-B-lactamas"/>
</dbReference>
<dbReference type="SMART" id="SM00849">
    <property type="entry name" value="Lactamase_B"/>
    <property type="match status" value="1"/>
</dbReference>
<accession>A0A812MPE0</accession>
<dbReference type="Gene3D" id="3.40.30.10">
    <property type="entry name" value="Glutaredoxin"/>
    <property type="match status" value="1"/>
</dbReference>
<dbReference type="OrthoDB" id="2121326at2759"/>
<dbReference type="InterPro" id="IPR000073">
    <property type="entry name" value="AB_hydrolase_1"/>
</dbReference>
<comment type="caution">
    <text evidence="7">The sequence shown here is derived from an EMBL/GenBank/DDBJ whole genome shotgun (WGS) entry which is preliminary data.</text>
</comment>
<dbReference type="GO" id="GO:0008236">
    <property type="term" value="F:serine-type peptidase activity"/>
    <property type="evidence" value="ECO:0007669"/>
    <property type="project" value="InterPro"/>
</dbReference>
<reference evidence="7" key="1">
    <citation type="submission" date="2021-02" db="EMBL/GenBank/DDBJ databases">
        <authorList>
            <person name="Dougan E. K."/>
            <person name="Rhodes N."/>
            <person name="Thang M."/>
            <person name="Chan C."/>
        </authorList>
    </citation>
    <scope>NUCLEOTIDE SEQUENCE</scope>
</reference>
<name>A0A812MPE0_9DINO</name>
<dbReference type="SUPFAM" id="SSF56281">
    <property type="entry name" value="Metallo-hydrolase/oxidoreductase"/>
    <property type="match status" value="1"/>
</dbReference>
<dbReference type="GO" id="GO:0006508">
    <property type="term" value="P:proteolysis"/>
    <property type="evidence" value="ECO:0007669"/>
    <property type="project" value="InterPro"/>
</dbReference>
<dbReference type="InterPro" id="IPR051453">
    <property type="entry name" value="MBL_Glyoxalase_II"/>
</dbReference>
<dbReference type="InterPro" id="IPR013766">
    <property type="entry name" value="Thioredoxin_domain"/>
</dbReference>
<dbReference type="CDD" id="cd02966">
    <property type="entry name" value="TlpA_like_family"/>
    <property type="match status" value="1"/>
</dbReference>
<proteinExistence type="inferred from homology"/>
<gene>
    <name evidence="7" type="primary">yqgX</name>
    <name evidence="7" type="ORF">SNEC2469_LOCUS6585</name>
</gene>
<evidence type="ECO:0000256" key="3">
    <source>
        <dbReference type="ARBA" id="ARBA00022723"/>
    </source>
</evidence>
<dbReference type="Pfam" id="PF12697">
    <property type="entry name" value="Abhydrolase_6"/>
    <property type="match status" value="1"/>
</dbReference>
<evidence type="ECO:0000313" key="7">
    <source>
        <dbReference type="EMBL" id="CAE7273135.1"/>
    </source>
</evidence>
<dbReference type="Pfam" id="PF08534">
    <property type="entry name" value="Redoxin"/>
    <property type="match status" value="1"/>
</dbReference>
<dbReference type="PROSITE" id="PS51352">
    <property type="entry name" value="THIOREDOXIN_2"/>
    <property type="match status" value="1"/>
</dbReference>
<dbReference type="PANTHER" id="PTHR46233">
    <property type="entry name" value="HYDROXYACYLGLUTATHIONE HYDROLASE GLOC"/>
    <property type="match status" value="1"/>
</dbReference>